<evidence type="ECO:0000256" key="2">
    <source>
        <dbReference type="SAM" id="Phobius"/>
    </source>
</evidence>
<feature type="compositionally biased region" description="Low complexity" evidence="1">
    <location>
        <begin position="122"/>
        <end position="131"/>
    </location>
</feature>
<keyword evidence="2" id="KW-1133">Transmembrane helix</keyword>
<protein>
    <submittedName>
        <fullName evidence="3">Uncharacterized protein</fullName>
    </submittedName>
</protein>
<keyword evidence="2" id="KW-0812">Transmembrane</keyword>
<dbReference type="EMBL" id="PQFF01000361">
    <property type="protein sequence ID" value="RHZ56103.1"/>
    <property type="molecule type" value="Genomic_DNA"/>
</dbReference>
<evidence type="ECO:0000256" key="1">
    <source>
        <dbReference type="SAM" id="MobiDB-lite"/>
    </source>
</evidence>
<evidence type="ECO:0000313" key="4">
    <source>
        <dbReference type="Proteomes" id="UP000266861"/>
    </source>
</evidence>
<sequence>MFAFWRLVIFLVSTVISTVIFVILIGGASINITAGSSLPSLDLKSIPPADTIIPAIIEQGNADLNINPNTPTSTSTSTPTLTTPTSKPTSTQTSKPTSTQTPILKPISTSTTSKPTTRKTTSKLTNTTPSSNLVPTEIMEIVPLPFFSSEISSENLNENSNENSTEICLTFARNCRDIQCAFKNFKVSCYDTSGPICACLISGSTSIREKIISFTLIISLSISLWVGLQ</sequence>
<name>A0A397H3V2_9GLOM</name>
<keyword evidence="2" id="KW-0472">Membrane</keyword>
<comment type="caution">
    <text evidence="3">The sequence shown here is derived from an EMBL/GenBank/DDBJ whole genome shotgun (WGS) entry which is preliminary data.</text>
</comment>
<gene>
    <name evidence="3" type="ORF">Glove_406g103</name>
</gene>
<feature type="transmembrane region" description="Helical" evidence="2">
    <location>
        <begin position="7"/>
        <end position="30"/>
    </location>
</feature>
<organism evidence="3 4">
    <name type="scientific">Diversispora epigaea</name>
    <dbReference type="NCBI Taxonomy" id="1348612"/>
    <lineage>
        <taxon>Eukaryota</taxon>
        <taxon>Fungi</taxon>
        <taxon>Fungi incertae sedis</taxon>
        <taxon>Mucoromycota</taxon>
        <taxon>Glomeromycotina</taxon>
        <taxon>Glomeromycetes</taxon>
        <taxon>Diversisporales</taxon>
        <taxon>Diversisporaceae</taxon>
        <taxon>Diversispora</taxon>
    </lineage>
</organism>
<dbReference type="AlphaFoldDB" id="A0A397H3V2"/>
<dbReference type="OrthoDB" id="2372729at2759"/>
<feature type="compositionally biased region" description="Low complexity" evidence="1">
    <location>
        <begin position="67"/>
        <end position="115"/>
    </location>
</feature>
<feature type="region of interest" description="Disordered" evidence="1">
    <location>
        <begin position="63"/>
        <end position="131"/>
    </location>
</feature>
<keyword evidence="4" id="KW-1185">Reference proteome</keyword>
<dbReference type="Proteomes" id="UP000266861">
    <property type="component" value="Unassembled WGS sequence"/>
</dbReference>
<accession>A0A397H3V2</accession>
<evidence type="ECO:0000313" key="3">
    <source>
        <dbReference type="EMBL" id="RHZ56103.1"/>
    </source>
</evidence>
<proteinExistence type="predicted"/>
<reference evidence="3 4" key="1">
    <citation type="submission" date="2018-08" db="EMBL/GenBank/DDBJ databases">
        <title>Genome and evolution of the arbuscular mycorrhizal fungus Diversispora epigaea (formerly Glomus versiforme) and its bacterial endosymbionts.</title>
        <authorList>
            <person name="Sun X."/>
            <person name="Fei Z."/>
            <person name="Harrison M."/>
        </authorList>
    </citation>
    <scope>NUCLEOTIDE SEQUENCE [LARGE SCALE GENOMIC DNA]</scope>
    <source>
        <strain evidence="3 4">IT104</strain>
    </source>
</reference>